<keyword evidence="3 6" id="KW-0812">Transmembrane</keyword>
<evidence type="ECO:0000256" key="3">
    <source>
        <dbReference type="ARBA" id="ARBA00022692"/>
    </source>
</evidence>
<dbReference type="PANTHER" id="PTHR30177">
    <property type="entry name" value="GLYCINE BETAINE/L-PROLINE TRANSPORT SYSTEM PERMEASE PROTEIN PROW"/>
    <property type="match status" value="1"/>
</dbReference>
<dbReference type="PANTHER" id="PTHR30177:SF4">
    <property type="entry name" value="OSMOPROTECTANT IMPORT PERMEASE PROTEIN OSMW"/>
    <property type="match status" value="1"/>
</dbReference>
<name>A0ABV6PD98_9MICC</name>
<dbReference type="Pfam" id="PF00528">
    <property type="entry name" value="BPD_transp_1"/>
    <property type="match status" value="1"/>
</dbReference>
<dbReference type="RefSeq" id="WP_377459439.1">
    <property type="nucleotide sequence ID" value="NZ_JBHLUB010000030.1"/>
</dbReference>
<evidence type="ECO:0000313" key="9">
    <source>
        <dbReference type="Proteomes" id="UP001589862"/>
    </source>
</evidence>
<dbReference type="InterPro" id="IPR000515">
    <property type="entry name" value="MetI-like"/>
</dbReference>
<keyword evidence="9" id="KW-1185">Reference proteome</keyword>
<keyword evidence="2 6" id="KW-0813">Transport</keyword>
<feature type="domain" description="ABC transmembrane type-1" evidence="7">
    <location>
        <begin position="20"/>
        <end position="198"/>
    </location>
</feature>
<evidence type="ECO:0000256" key="6">
    <source>
        <dbReference type="RuleBase" id="RU363032"/>
    </source>
</evidence>
<feature type="transmembrane region" description="Helical" evidence="6">
    <location>
        <begin position="151"/>
        <end position="170"/>
    </location>
</feature>
<dbReference type="InterPro" id="IPR051204">
    <property type="entry name" value="ABC_transp_perm/SBD"/>
</dbReference>
<keyword evidence="5 6" id="KW-0472">Membrane</keyword>
<evidence type="ECO:0000256" key="4">
    <source>
        <dbReference type="ARBA" id="ARBA00022989"/>
    </source>
</evidence>
<comment type="similarity">
    <text evidence="6">Belongs to the binding-protein-dependent transport system permease family.</text>
</comment>
<reference evidence="8 9" key="1">
    <citation type="submission" date="2024-09" db="EMBL/GenBank/DDBJ databases">
        <authorList>
            <person name="Sun Q."/>
            <person name="Mori K."/>
        </authorList>
    </citation>
    <scope>NUCLEOTIDE SEQUENCE [LARGE SCALE GENOMIC DNA]</scope>
    <source>
        <strain evidence="8 9">NCAIM B.02604</strain>
    </source>
</reference>
<keyword evidence="4 6" id="KW-1133">Transmembrane helix</keyword>
<evidence type="ECO:0000256" key="5">
    <source>
        <dbReference type="ARBA" id="ARBA00023136"/>
    </source>
</evidence>
<proteinExistence type="inferred from homology"/>
<evidence type="ECO:0000259" key="7">
    <source>
        <dbReference type="PROSITE" id="PS50928"/>
    </source>
</evidence>
<sequence length="215" mass="23204">MFDLDIPWLLRNIPYIWELTQNHLVLSFVPLGIGLLLALPIGILGAYWNPLKPLIQVLSSTFFAIPSLAFFIFLLPFTGLNPLTAILPLGIYAGSLLVRNVVEGIQGTSDAVRQAATAMGYRKFRRLLTIELPNALPIILGGLRVTSVSTISMASVASVLGISSLGDLFIDGAQRFFATPILVGIVLTLLLAAISDLLLVVLQRTLTPWAAGAKR</sequence>
<evidence type="ECO:0000256" key="1">
    <source>
        <dbReference type="ARBA" id="ARBA00004141"/>
    </source>
</evidence>
<dbReference type="PROSITE" id="PS50928">
    <property type="entry name" value="ABC_TM1"/>
    <property type="match status" value="1"/>
</dbReference>
<dbReference type="CDD" id="cd06261">
    <property type="entry name" value="TM_PBP2"/>
    <property type="match status" value="1"/>
</dbReference>
<protein>
    <submittedName>
        <fullName evidence="8">ABC transporter permease</fullName>
    </submittedName>
</protein>
<accession>A0ABV6PD98</accession>
<feature type="transmembrane region" description="Helical" evidence="6">
    <location>
        <begin position="177"/>
        <end position="202"/>
    </location>
</feature>
<organism evidence="8 9">
    <name type="scientific">Micrococcoides hystricis</name>
    <dbReference type="NCBI Taxonomy" id="1572761"/>
    <lineage>
        <taxon>Bacteria</taxon>
        <taxon>Bacillati</taxon>
        <taxon>Actinomycetota</taxon>
        <taxon>Actinomycetes</taxon>
        <taxon>Micrococcales</taxon>
        <taxon>Micrococcaceae</taxon>
        <taxon>Micrococcoides</taxon>
    </lineage>
</organism>
<dbReference type="Proteomes" id="UP001589862">
    <property type="component" value="Unassembled WGS sequence"/>
</dbReference>
<feature type="transmembrane region" description="Helical" evidence="6">
    <location>
        <begin position="83"/>
        <end position="102"/>
    </location>
</feature>
<dbReference type="InterPro" id="IPR035906">
    <property type="entry name" value="MetI-like_sf"/>
</dbReference>
<dbReference type="Gene3D" id="1.10.3720.10">
    <property type="entry name" value="MetI-like"/>
    <property type="match status" value="1"/>
</dbReference>
<dbReference type="EMBL" id="JBHLUB010000030">
    <property type="protein sequence ID" value="MFC0582347.1"/>
    <property type="molecule type" value="Genomic_DNA"/>
</dbReference>
<comment type="caution">
    <text evidence="8">The sequence shown here is derived from an EMBL/GenBank/DDBJ whole genome shotgun (WGS) entry which is preliminary data.</text>
</comment>
<evidence type="ECO:0000256" key="2">
    <source>
        <dbReference type="ARBA" id="ARBA00022448"/>
    </source>
</evidence>
<evidence type="ECO:0000313" key="8">
    <source>
        <dbReference type="EMBL" id="MFC0582347.1"/>
    </source>
</evidence>
<comment type="subcellular location">
    <subcellularLocation>
        <location evidence="6">Cell membrane</location>
        <topology evidence="6">Multi-pass membrane protein</topology>
    </subcellularLocation>
    <subcellularLocation>
        <location evidence="1">Membrane</location>
        <topology evidence="1">Multi-pass membrane protein</topology>
    </subcellularLocation>
</comment>
<gene>
    <name evidence="8" type="ORF">ACFFFR_08140</name>
</gene>
<feature type="transmembrane region" description="Helical" evidence="6">
    <location>
        <begin position="54"/>
        <end position="77"/>
    </location>
</feature>
<dbReference type="SUPFAM" id="SSF161098">
    <property type="entry name" value="MetI-like"/>
    <property type="match status" value="1"/>
</dbReference>
<feature type="transmembrane region" description="Helical" evidence="6">
    <location>
        <begin position="24"/>
        <end position="47"/>
    </location>
</feature>